<sequence>MKRILIIGGGVIGALIVALLILPFLIPSSVYKSQIEKAASSAFGRDVTVAGDVSISVFPGITASVEDVSVANPEGFPQRNMVTAGALRGSVRLMPLFSKRVEIRKIEFVDAAVQLTRLEDGRVNWVLGAGNTDKEANSAPDEGTDVSARIDRISLQNASLLYEDLSAGTRYELTELDAGTAFTSPSDPLVLKAKGKFQSQVFTTDLTLSTPQTFQETSQASVAFEFSSDLGFVSYVGNVQAGDDMALDGTFSASLPRLNDVAGFLDLDLPINPAPLGTLKVDGRVTGPVSGLQFNFSKLSLAGDGFNADYSGLINLDDDILLDGKSSITIRDAANLAARLGFDLPQMASIQQVTFSSNLSGRALTPSLTGADIRTTSPNLQSSFSGDLAFAGAGRIDGDLKIETSQLRTVLAQFGVAVPEGRTMKVLKVNSRAEGTFQNLNLDKGVYQLDDIRTTGSLGADLGGAIPVIRANLKTNDLSLDPFLGDSKTSSTQQNSGWSDAPLDLQALKLLNADINLQAETIRIGPISLTDNVLKSTLTNGALSTRFEQFSVFGGAWTGLVRVDASPSVPQFGFDLDANSVSAQSLLGTLTGFDRLSGDGGFAINVTTSGSTLDQVVSKMNGTASLNIADGALKGINLGQLVRSAGSLQEQLTSGNLTLASLGQVVSPKAETDFTNFTTQLTISEGVADIRSLQLTNNVLNVSGTGQINLGGRSMDVKLTPAVDRTGRGNASAVQLNGIPIPIRVSGSWVAPKFSPDFSGVQTALQQTVRDRAAGAIAGQLNGELGNIIAGALGEPPTAQSSPVDAGGAPDETIPDEEDEGEEKVPANEDPRERIIQNALGSIFGPN</sequence>
<evidence type="ECO:0000313" key="4">
    <source>
        <dbReference type="EMBL" id="GGB59089.1"/>
    </source>
</evidence>
<evidence type="ECO:0000259" key="3">
    <source>
        <dbReference type="Pfam" id="PF05170"/>
    </source>
</evidence>
<comment type="caution">
    <text evidence="4">The sequence shown here is derived from an EMBL/GenBank/DDBJ whole genome shotgun (WGS) entry which is preliminary data.</text>
</comment>
<evidence type="ECO:0000256" key="2">
    <source>
        <dbReference type="SAM" id="Phobius"/>
    </source>
</evidence>
<name>A0ABQ1J738_9PROT</name>
<dbReference type="InterPro" id="IPR007844">
    <property type="entry name" value="AsmA"/>
</dbReference>
<keyword evidence="5" id="KW-1185">Reference proteome</keyword>
<protein>
    <recommendedName>
        <fullName evidence="3">AsmA domain-containing protein</fullName>
    </recommendedName>
</protein>
<feature type="compositionally biased region" description="Basic and acidic residues" evidence="1">
    <location>
        <begin position="823"/>
        <end position="835"/>
    </location>
</feature>
<feature type="domain" description="AsmA" evidence="3">
    <location>
        <begin position="1"/>
        <end position="185"/>
    </location>
</feature>
<proteinExistence type="predicted"/>
<evidence type="ECO:0000313" key="5">
    <source>
        <dbReference type="Proteomes" id="UP000628854"/>
    </source>
</evidence>
<accession>A0ABQ1J738</accession>
<feature type="compositionally biased region" description="Acidic residues" evidence="1">
    <location>
        <begin position="813"/>
        <end position="822"/>
    </location>
</feature>
<keyword evidence="2" id="KW-1133">Transmembrane helix</keyword>
<feature type="region of interest" description="Disordered" evidence="1">
    <location>
        <begin position="792"/>
        <end position="847"/>
    </location>
</feature>
<dbReference type="Pfam" id="PF05170">
    <property type="entry name" value="AsmA"/>
    <property type="match status" value="2"/>
</dbReference>
<feature type="domain" description="AsmA" evidence="3">
    <location>
        <begin position="487"/>
        <end position="691"/>
    </location>
</feature>
<feature type="transmembrane region" description="Helical" evidence="2">
    <location>
        <begin position="5"/>
        <end position="26"/>
    </location>
</feature>
<dbReference type="Proteomes" id="UP000628854">
    <property type="component" value="Unassembled WGS sequence"/>
</dbReference>
<keyword evidence="2" id="KW-0472">Membrane</keyword>
<dbReference type="EMBL" id="BMKF01000001">
    <property type="protein sequence ID" value="GGB59089.1"/>
    <property type="molecule type" value="Genomic_DNA"/>
</dbReference>
<keyword evidence="2" id="KW-0812">Transmembrane</keyword>
<organism evidence="4 5">
    <name type="scientific">Henriciella pelagia</name>
    <dbReference type="NCBI Taxonomy" id="1977912"/>
    <lineage>
        <taxon>Bacteria</taxon>
        <taxon>Pseudomonadati</taxon>
        <taxon>Pseudomonadota</taxon>
        <taxon>Alphaproteobacteria</taxon>
        <taxon>Hyphomonadales</taxon>
        <taxon>Hyphomonadaceae</taxon>
        <taxon>Henriciella</taxon>
    </lineage>
</organism>
<dbReference type="InterPro" id="IPR052894">
    <property type="entry name" value="AsmA-related"/>
</dbReference>
<dbReference type="RefSeq" id="WP_084393803.1">
    <property type="nucleotide sequence ID" value="NZ_BMKF01000001.1"/>
</dbReference>
<dbReference type="PANTHER" id="PTHR30441">
    <property type="entry name" value="DUF748 DOMAIN-CONTAINING PROTEIN"/>
    <property type="match status" value="1"/>
</dbReference>
<gene>
    <name evidence="4" type="ORF">GCM10011503_04410</name>
</gene>
<dbReference type="PANTHER" id="PTHR30441:SF4">
    <property type="entry name" value="PROTEIN ASMA"/>
    <property type="match status" value="1"/>
</dbReference>
<evidence type="ECO:0000256" key="1">
    <source>
        <dbReference type="SAM" id="MobiDB-lite"/>
    </source>
</evidence>
<reference evidence="5" key="1">
    <citation type="journal article" date="2019" name="Int. J. Syst. Evol. Microbiol.">
        <title>The Global Catalogue of Microorganisms (GCM) 10K type strain sequencing project: providing services to taxonomists for standard genome sequencing and annotation.</title>
        <authorList>
            <consortium name="The Broad Institute Genomics Platform"/>
            <consortium name="The Broad Institute Genome Sequencing Center for Infectious Disease"/>
            <person name="Wu L."/>
            <person name="Ma J."/>
        </authorList>
    </citation>
    <scope>NUCLEOTIDE SEQUENCE [LARGE SCALE GENOMIC DNA]</scope>
    <source>
        <strain evidence="5">CGMCC 1.15928</strain>
    </source>
</reference>